<keyword evidence="7 11" id="KW-1133">Transmembrane helix</keyword>
<dbReference type="STRING" id="326475.AWB66_00068"/>
<evidence type="ECO:0000256" key="3">
    <source>
        <dbReference type="ARBA" id="ARBA00022481"/>
    </source>
</evidence>
<keyword evidence="8 11" id="KW-0472">Membrane</keyword>
<dbReference type="PANTHER" id="PTHR43531:SF7">
    <property type="entry name" value="AEROTAXIS RECEPTOR"/>
    <property type="match status" value="1"/>
</dbReference>
<dbReference type="InterPro" id="IPR003660">
    <property type="entry name" value="HAMP_dom"/>
</dbReference>
<sequence>MRNNQPVSQHEYDYPASQMLVSATDLSGNIEYCNPAFVAVSGYSKEELTGQPHNIIRHPDMPREAFADLWSTVGIGRSWTGIVKNRRKNGDHYWVRANVTPVMQNGKAVGYLSVRVKPSRDEVKQADALYATMRAGALRGARLEHGVLRRTGVAGAWQRLRQMPFSARLVASHAAAPLALAVAGMAEWGGAPPLPFWIALAAGAAAAACGWLSLSRQIGTPVRAMSGFAARMASGDLTVETQAGAEGDLGDVQRALNQLKANLSAIVFDVRGQIGGLLDSAREISSGNTELSRRTESQAHSLQDTASAMEQITAAVEGNADASARALDVVREALAAADDGDRIASQVEEKMAGINAAARRIADITDVIDGIAFQTNILALNAAVEAARAGEAGRSFAVVASEVRNLAQRSAAAAKEIEGVVKASAAQIEAGTGLVARTTSQMRAIDAAVNRVSAIILEVANANSEQALGIRQVNQAVANLDDATQQNAALVEQAAATAQSLVDRAGVLDAAVRLFTVKEIEERPRVGA</sequence>
<dbReference type="SUPFAM" id="SSF58104">
    <property type="entry name" value="Methyl-accepting chemotaxis protein (MCP) signaling domain"/>
    <property type="match status" value="1"/>
</dbReference>
<feature type="domain" description="PAS" evidence="13">
    <location>
        <begin position="21"/>
        <end position="60"/>
    </location>
</feature>
<dbReference type="Gene3D" id="3.30.450.20">
    <property type="entry name" value="PAS domain"/>
    <property type="match status" value="1"/>
</dbReference>
<comment type="similarity">
    <text evidence="9">Belongs to the methyl-accepting chemotaxis (MCP) protein family.</text>
</comment>
<organism evidence="15 16">
    <name type="scientific">Caballeronia telluris</name>
    <dbReference type="NCBI Taxonomy" id="326475"/>
    <lineage>
        <taxon>Bacteria</taxon>
        <taxon>Pseudomonadati</taxon>
        <taxon>Pseudomonadota</taxon>
        <taxon>Betaproteobacteria</taxon>
        <taxon>Burkholderiales</taxon>
        <taxon>Burkholderiaceae</taxon>
        <taxon>Caballeronia</taxon>
    </lineage>
</organism>
<evidence type="ECO:0000259" key="14">
    <source>
        <dbReference type="PROSITE" id="PS50885"/>
    </source>
</evidence>
<feature type="domain" description="Methyl-accepting transducer" evidence="12">
    <location>
        <begin position="273"/>
        <end position="502"/>
    </location>
</feature>
<comment type="subcellular location">
    <subcellularLocation>
        <location evidence="1">Cell inner membrane</location>
        <topology evidence="1">Multi-pass membrane protein</topology>
    </subcellularLocation>
</comment>
<dbReference type="GO" id="GO:0004888">
    <property type="term" value="F:transmembrane signaling receptor activity"/>
    <property type="evidence" value="ECO:0007669"/>
    <property type="project" value="InterPro"/>
</dbReference>
<dbReference type="Proteomes" id="UP000054717">
    <property type="component" value="Unassembled WGS sequence"/>
</dbReference>
<keyword evidence="2" id="KW-1003">Cell membrane</keyword>
<dbReference type="GO" id="GO:0052131">
    <property type="term" value="P:positive aerotaxis"/>
    <property type="evidence" value="ECO:0007669"/>
    <property type="project" value="UniProtKB-ARBA"/>
</dbReference>
<dbReference type="PROSITE" id="PS50885">
    <property type="entry name" value="HAMP"/>
    <property type="match status" value="1"/>
</dbReference>
<evidence type="ECO:0000256" key="6">
    <source>
        <dbReference type="ARBA" id="ARBA00022692"/>
    </source>
</evidence>
<dbReference type="EMBL" id="FCNZ02000001">
    <property type="protein sequence ID" value="SAL09282.1"/>
    <property type="molecule type" value="Genomic_DNA"/>
</dbReference>
<dbReference type="InterPro" id="IPR035965">
    <property type="entry name" value="PAS-like_dom_sf"/>
</dbReference>
<evidence type="ECO:0000256" key="2">
    <source>
        <dbReference type="ARBA" id="ARBA00022475"/>
    </source>
</evidence>
<dbReference type="CDD" id="cd11386">
    <property type="entry name" value="MCP_signal"/>
    <property type="match status" value="1"/>
</dbReference>
<dbReference type="NCBIfam" id="TIGR00229">
    <property type="entry name" value="sensory_box"/>
    <property type="match status" value="1"/>
</dbReference>
<dbReference type="InterPro" id="IPR000014">
    <property type="entry name" value="PAS"/>
</dbReference>
<dbReference type="InterPro" id="IPR013655">
    <property type="entry name" value="PAS_fold_3"/>
</dbReference>
<evidence type="ECO:0000256" key="4">
    <source>
        <dbReference type="ARBA" id="ARBA00022500"/>
    </source>
</evidence>
<evidence type="ECO:0000256" key="7">
    <source>
        <dbReference type="ARBA" id="ARBA00022989"/>
    </source>
</evidence>
<dbReference type="AlphaFoldDB" id="A0A158ENY5"/>
<dbReference type="FunFam" id="1.10.287.950:FF:000001">
    <property type="entry name" value="Methyl-accepting chemotaxis sensory transducer"/>
    <property type="match status" value="1"/>
</dbReference>
<evidence type="ECO:0000256" key="9">
    <source>
        <dbReference type="ARBA" id="ARBA00029447"/>
    </source>
</evidence>
<evidence type="ECO:0000256" key="10">
    <source>
        <dbReference type="PROSITE-ProRule" id="PRU00284"/>
    </source>
</evidence>
<proteinExistence type="inferred from homology"/>
<dbReference type="SMART" id="SM00283">
    <property type="entry name" value="MA"/>
    <property type="match status" value="1"/>
</dbReference>
<dbReference type="PROSITE" id="PS50111">
    <property type="entry name" value="CHEMOTAXIS_TRANSDUC_2"/>
    <property type="match status" value="1"/>
</dbReference>
<dbReference type="GO" id="GO:0005886">
    <property type="term" value="C:plasma membrane"/>
    <property type="evidence" value="ECO:0007669"/>
    <property type="project" value="UniProtKB-SubCell"/>
</dbReference>
<evidence type="ECO:0000256" key="11">
    <source>
        <dbReference type="SAM" id="Phobius"/>
    </source>
</evidence>
<dbReference type="InterPro" id="IPR004089">
    <property type="entry name" value="MCPsignal_dom"/>
</dbReference>
<dbReference type="InterPro" id="IPR004090">
    <property type="entry name" value="Chemotax_Me-accpt_rcpt"/>
</dbReference>
<keyword evidence="3" id="KW-0488">Methylation</keyword>
<dbReference type="PRINTS" id="PR00260">
    <property type="entry name" value="CHEMTRNSDUCR"/>
</dbReference>
<dbReference type="PROSITE" id="PS50112">
    <property type="entry name" value="PAS"/>
    <property type="match status" value="1"/>
</dbReference>
<evidence type="ECO:0000256" key="5">
    <source>
        <dbReference type="ARBA" id="ARBA00022519"/>
    </source>
</evidence>
<reference evidence="15" key="1">
    <citation type="submission" date="2016-01" db="EMBL/GenBank/DDBJ databases">
        <authorList>
            <person name="Peeters Charlotte."/>
        </authorList>
    </citation>
    <scope>NUCLEOTIDE SEQUENCE</scope>
    <source>
        <strain evidence="15">LMG 22936</strain>
    </source>
</reference>
<evidence type="ECO:0000259" key="13">
    <source>
        <dbReference type="PROSITE" id="PS50112"/>
    </source>
</evidence>
<keyword evidence="5" id="KW-0997">Cell inner membrane</keyword>
<evidence type="ECO:0000313" key="16">
    <source>
        <dbReference type="Proteomes" id="UP000054717"/>
    </source>
</evidence>
<dbReference type="InterPro" id="IPR051310">
    <property type="entry name" value="MCP_chemotaxis"/>
</dbReference>
<dbReference type="CDD" id="cd06225">
    <property type="entry name" value="HAMP"/>
    <property type="match status" value="1"/>
</dbReference>
<dbReference type="Gene3D" id="1.10.287.950">
    <property type="entry name" value="Methyl-accepting chemotaxis protein"/>
    <property type="match status" value="1"/>
</dbReference>
<keyword evidence="6 11" id="KW-0812">Transmembrane</keyword>
<gene>
    <name evidence="15" type="ORF">AWB66_00068</name>
</gene>
<dbReference type="GO" id="GO:0007165">
    <property type="term" value="P:signal transduction"/>
    <property type="evidence" value="ECO:0007669"/>
    <property type="project" value="UniProtKB-KW"/>
</dbReference>
<feature type="domain" description="HAMP" evidence="14">
    <location>
        <begin position="216"/>
        <end position="268"/>
    </location>
</feature>
<dbReference type="Pfam" id="PF00015">
    <property type="entry name" value="MCPsignal"/>
    <property type="match status" value="1"/>
</dbReference>
<keyword evidence="10" id="KW-0807">Transducer</keyword>
<feature type="transmembrane region" description="Helical" evidence="11">
    <location>
        <begin position="169"/>
        <end position="188"/>
    </location>
</feature>
<dbReference type="PANTHER" id="PTHR43531">
    <property type="entry name" value="PROTEIN ICFG"/>
    <property type="match status" value="1"/>
</dbReference>
<dbReference type="CDD" id="cd00130">
    <property type="entry name" value="PAS"/>
    <property type="match status" value="1"/>
</dbReference>
<dbReference type="FunFam" id="3.30.450.20:FF:000046">
    <property type="entry name" value="Aerotaxis sensor receptor"/>
    <property type="match status" value="1"/>
</dbReference>
<evidence type="ECO:0000256" key="8">
    <source>
        <dbReference type="ARBA" id="ARBA00023136"/>
    </source>
</evidence>
<protein>
    <submittedName>
        <fullName evidence="15">Methyl-accepting chemotaxis sensory transducer with Pas/Pac sensor</fullName>
    </submittedName>
</protein>
<dbReference type="SUPFAM" id="SSF55785">
    <property type="entry name" value="PYP-like sensor domain (PAS domain)"/>
    <property type="match status" value="1"/>
</dbReference>
<dbReference type="SMART" id="SM00304">
    <property type="entry name" value="HAMP"/>
    <property type="match status" value="1"/>
</dbReference>
<evidence type="ECO:0000313" key="15">
    <source>
        <dbReference type="EMBL" id="SAL09282.1"/>
    </source>
</evidence>
<dbReference type="RefSeq" id="WP_087628280.1">
    <property type="nucleotide sequence ID" value="NZ_FCNZ02000001.1"/>
</dbReference>
<feature type="transmembrane region" description="Helical" evidence="11">
    <location>
        <begin position="194"/>
        <end position="214"/>
    </location>
</feature>
<evidence type="ECO:0000259" key="12">
    <source>
        <dbReference type="PROSITE" id="PS50111"/>
    </source>
</evidence>
<dbReference type="Pfam" id="PF08447">
    <property type="entry name" value="PAS_3"/>
    <property type="match status" value="1"/>
</dbReference>
<evidence type="ECO:0000256" key="1">
    <source>
        <dbReference type="ARBA" id="ARBA00004429"/>
    </source>
</evidence>
<accession>A0A158ENY5</accession>
<keyword evidence="16" id="KW-1185">Reference proteome</keyword>
<comment type="caution">
    <text evidence="15">The sequence shown here is derived from an EMBL/GenBank/DDBJ whole genome shotgun (WGS) entry which is preliminary data.</text>
</comment>
<name>A0A158ENY5_9BURK</name>
<keyword evidence="4" id="KW-0145">Chemotaxis</keyword>